<evidence type="ECO:0000256" key="9">
    <source>
        <dbReference type="ARBA" id="ARBA00023136"/>
    </source>
</evidence>
<evidence type="ECO:0000256" key="11">
    <source>
        <dbReference type="ARBA" id="ARBA00023303"/>
    </source>
</evidence>
<evidence type="ECO:0000256" key="13">
    <source>
        <dbReference type="SAM" id="Phobius"/>
    </source>
</evidence>
<keyword evidence="7" id="KW-0915">Sodium</keyword>
<keyword evidence="5 12" id="KW-0812">Transmembrane</keyword>
<evidence type="ECO:0000256" key="4">
    <source>
        <dbReference type="ARBA" id="ARBA00022461"/>
    </source>
</evidence>
<evidence type="ECO:0000313" key="15">
    <source>
        <dbReference type="Proteomes" id="UP000677054"/>
    </source>
</evidence>
<dbReference type="EMBL" id="LR905887">
    <property type="protein sequence ID" value="CAD7253684.1"/>
    <property type="molecule type" value="Genomic_DNA"/>
</dbReference>
<dbReference type="InterPro" id="IPR001873">
    <property type="entry name" value="ENaC"/>
</dbReference>
<keyword evidence="10 12" id="KW-0739">Sodium transport</keyword>
<keyword evidence="9 13" id="KW-0472">Membrane</keyword>
<proteinExistence type="inferred from homology"/>
<evidence type="ECO:0000256" key="10">
    <source>
        <dbReference type="ARBA" id="ARBA00023201"/>
    </source>
</evidence>
<comment type="similarity">
    <text evidence="2 12">Belongs to the amiloride-sensitive sodium channel (TC 1.A.6) family.</text>
</comment>
<keyword evidence="3 12" id="KW-0813">Transport</keyword>
<dbReference type="Pfam" id="PF00858">
    <property type="entry name" value="ASC"/>
    <property type="match status" value="1"/>
</dbReference>
<organism evidence="14">
    <name type="scientific">Darwinula stevensoni</name>
    <dbReference type="NCBI Taxonomy" id="69355"/>
    <lineage>
        <taxon>Eukaryota</taxon>
        <taxon>Metazoa</taxon>
        <taxon>Ecdysozoa</taxon>
        <taxon>Arthropoda</taxon>
        <taxon>Crustacea</taxon>
        <taxon>Oligostraca</taxon>
        <taxon>Ostracoda</taxon>
        <taxon>Podocopa</taxon>
        <taxon>Podocopida</taxon>
        <taxon>Darwinulocopina</taxon>
        <taxon>Darwinuloidea</taxon>
        <taxon>Darwinulidae</taxon>
        <taxon>Darwinula</taxon>
    </lineage>
</organism>
<dbReference type="GO" id="GO:0005886">
    <property type="term" value="C:plasma membrane"/>
    <property type="evidence" value="ECO:0007669"/>
    <property type="project" value="TreeGrafter"/>
</dbReference>
<keyword evidence="8 12" id="KW-0406">Ion transport</keyword>
<reference evidence="14" key="1">
    <citation type="submission" date="2020-11" db="EMBL/GenBank/DDBJ databases">
        <authorList>
            <person name="Tran Van P."/>
        </authorList>
    </citation>
    <scope>NUCLEOTIDE SEQUENCE</scope>
</reference>
<evidence type="ECO:0000256" key="2">
    <source>
        <dbReference type="ARBA" id="ARBA00007193"/>
    </source>
</evidence>
<evidence type="ECO:0000256" key="3">
    <source>
        <dbReference type="ARBA" id="ARBA00022448"/>
    </source>
</evidence>
<dbReference type="OrthoDB" id="6336951at2759"/>
<evidence type="ECO:0000256" key="6">
    <source>
        <dbReference type="ARBA" id="ARBA00022989"/>
    </source>
</evidence>
<keyword evidence="15" id="KW-1185">Reference proteome</keyword>
<dbReference type="EMBL" id="CAJPEV010006370">
    <property type="protein sequence ID" value="CAG0904078.1"/>
    <property type="molecule type" value="Genomic_DNA"/>
</dbReference>
<protein>
    <submittedName>
        <fullName evidence="14">Uncharacterized protein</fullName>
    </submittedName>
</protein>
<dbReference type="PANTHER" id="PTHR11690">
    <property type="entry name" value="AMILORIDE-SENSITIVE SODIUM CHANNEL-RELATED"/>
    <property type="match status" value="1"/>
</dbReference>
<keyword evidence="6 13" id="KW-1133">Transmembrane helix</keyword>
<evidence type="ECO:0000256" key="5">
    <source>
        <dbReference type="ARBA" id="ARBA00022692"/>
    </source>
</evidence>
<name>A0A7R9FSS0_9CRUS</name>
<evidence type="ECO:0000313" key="14">
    <source>
        <dbReference type="EMBL" id="CAD7253684.1"/>
    </source>
</evidence>
<evidence type="ECO:0000256" key="8">
    <source>
        <dbReference type="ARBA" id="ARBA00023065"/>
    </source>
</evidence>
<evidence type="ECO:0000256" key="1">
    <source>
        <dbReference type="ARBA" id="ARBA00004141"/>
    </source>
</evidence>
<accession>A0A7R9FSS0</accession>
<feature type="transmembrane region" description="Helical" evidence="13">
    <location>
        <begin position="40"/>
        <end position="58"/>
    </location>
</feature>
<dbReference type="AlphaFoldDB" id="A0A7R9FSS0"/>
<keyword evidence="4 12" id="KW-0894">Sodium channel</keyword>
<keyword evidence="11 12" id="KW-0407">Ion channel</keyword>
<dbReference type="GO" id="GO:0015280">
    <property type="term" value="F:ligand-gated sodium channel activity"/>
    <property type="evidence" value="ECO:0007669"/>
    <property type="project" value="TreeGrafter"/>
</dbReference>
<evidence type="ECO:0000256" key="7">
    <source>
        <dbReference type="ARBA" id="ARBA00023053"/>
    </source>
</evidence>
<gene>
    <name evidence="14" type="ORF">DSTB1V02_LOCUS13432</name>
</gene>
<evidence type="ECO:0000256" key="12">
    <source>
        <dbReference type="RuleBase" id="RU000679"/>
    </source>
</evidence>
<sequence length="162" mass="18002">MEPAGLSRPVGTFGRVSPSEIEVSGLKVVLVRGSKLARRVIWAFILVVCFGLMLAQCLDRLFTFFSGPIAVTIQVTRNESLIFPAVTICSKNIDEAVDQFDGNRVEDLWRREFGASKYHGIWEATRILSEKLGGAEFWRLATYNISSIIASVGLPLAKYFVD</sequence>
<dbReference type="Proteomes" id="UP000677054">
    <property type="component" value="Unassembled WGS sequence"/>
</dbReference>
<comment type="subcellular location">
    <subcellularLocation>
        <location evidence="1">Membrane</location>
        <topology evidence="1">Multi-pass membrane protein</topology>
    </subcellularLocation>
</comment>